<evidence type="ECO:0000256" key="3">
    <source>
        <dbReference type="ARBA" id="ARBA00022737"/>
    </source>
</evidence>
<feature type="domain" description="C2H2-type" evidence="9">
    <location>
        <begin position="96"/>
        <end position="123"/>
    </location>
</feature>
<feature type="domain" description="C2H2-type" evidence="9">
    <location>
        <begin position="124"/>
        <end position="151"/>
    </location>
</feature>
<feature type="domain" description="C2H2-type" evidence="9">
    <location>
        <begin position="40"/>
        <end position="67"/>
    </location>
</feature>
<reference evidence="10" key="1">
    <citation type="journal article" date="2010" name="PLoS Biol.">
        <title>Multi-platform next-generation sequencing of the domestic turkey (Meleagris gallopavo): genome assembly and analysis.</title>
        <authorList>
            <person name="Dalloul R.A."/>
            <person name="Long J.A."/>
            <person name="Zimin A.V."/>
            <person name="Aslam L."/>
            <person name="Beal K."/>
            <person name="Blomberg L.A."/>
            <person name="Bouffard P."/>
            <person name="Burt D.W."/>
            <person name="Crasta O."/>
            <person name="Crooijmans R.P."/>
            <person name="Cooper K."/>
            <person name="Coulombe R.A."/>
            <person name="De S."/>
            <person name="Delany M.E."/>
            <person name="Dodgson J.B."/>
            <person name="Dong J.J."/>
            <person name="Evans C."/>
            <person name="Frederickson K.M."/>
            <person name="Flicek P."/>
            <person name="Florea L."/>
            <person name="Folkerts O."/>
            <person name="Groenen M.A."/>
            <person name="Harkins T.T."/>
            <person name="Herrero J."/>
            <person name="Hoffmann S."/>
            <person name="Megens H.J."/>
            <person name="Jiang A."/>
            <person name="de Jong P."/>
            <person name="Kaiser P."/>
            <person name="Kim H."/>
            <person name="Kim K.W."/>
            <person name="Kim S."/>
            <person name="Langenberger D."/>
            <person name="Lee M.K."/>
            <person name="Lee T."/>
            <person name="Mane S."/>
            <person name="Marcais G."/>
            <person name="Marz M."/>
            <person name="McElroy A.P."/>
            <person name="Modise T."/>
            <person name="Nefedov M."/>
            <person name="Notredame C."/>
            <person name="Paton I.R."/>
            <person name="Payne W.S."/>
            <person name="Pertea G."/>
            <person name="Prickett D."/>
            <person name="Puiu D."/>
            <person name="Qioa D."/>
            <person name="Raineri E."/>
            <person name="Ruffier M."/>
            <person name="Salzberg S.L."/>
            <person name="Schatz M.C."/>
            <person name="Scheuring C."/>
            <person name="Schmidt C.J."/>
            <person name="Schroeder S."/>
            <person name="Searle S.M."/>
            <person name="Smith E.J."/>
            <person name="Smith J."/>
            <person name="Sonstegard T.S."/>
            <person name="Stadler P.F."/>
            <person name="Tafer H."/>
            <person name="Tu Z.J."/>
            <person name="Van Tassell C.P."/>
            <person name="Vilella A.J."/>
            <person name="Williams K.P."/>
            <person name="Yorke J.A."/>
            <person name="Zhang L."/>
            <person name="Zhang H.B."/>
            <person name="Zhang X."/>
            <person name="Zhang Y."/>
            <person name="Reed K.M."/>
        </authorList>
    </citation>
    <scope>NUCLEOTIDE SEQUENCE [LARGE SCALE GENOMIC DNA]</scope>
</reference>
<protein>
    <recommendedName>
        <fullName evidence="9">C2H2-type domain-containing protein</fullName>
    </recommendedName>
</protein>
<dbReference type="InParanoid" id="A0A803YE78"/>
<dbReference type="FunFam" id="3.30.160.60:FF:001155">
    <property type="entry name" value="Zinc finger 30C"/>
    <property type="match status" value="1"/>
</dbReference>
<evidence type="ECO:0000259" key="9">
    <source>
        <dbReference type="PROSITE" id="PS50157"/>
    </source>
</evidence>
<dbReference type="FunFam" id="3.30.160.60:FF:000336">
    <property type="entry name" value="zinc finger protein 768"/>
    <property type="match status" value="1"/>
</dbReference>
<reference evidence="10" key="3">
    <citation type="submission" date="2025-09" db="UniProtKB">
        <authorList>
            <consortium name="Ensembl"/>
        </authorList>
    </citation>
    <scope>IDENTIFICATION</scope>
</reference>
<reference evidence="10" key="2">
    <citation type="submission" date="2025-08" db="UniProtKB">
        <authorList>
            <consortium name="Ensembl"/>
        </authorList>
    </citation>
    <scope>IDENTIFICATION</scope>
</reference>
<evidence type="ECO:0000256" key="5">
    <source>
        <dbReference type="ARBA" id="ARBA00022833"/>
    </source>
</evidence>
<evidence type="ECO:0000313" key="11">
    <source>
        <dbReference type="Proteomes" id="UP000001645"/>
    </source>
</evidence>
<dbReference type="Pfam" id="PF00096">
    <property type="entry name" value="zf-C2H2"/>
    <property type="match status" value="4"/>
</dbReference>
<dbReference type="GO" id="GO:0005634">
    <property type="term" value="C:nucleus"/>
    <property type="evidence" value="ECO:0007669"/>
    <property type="project" value="UniProtKB-SubCell"/>
</dbReference>
<keyword evidence="4 7" id="KW-0863">Zinc-finger</keyword>
<evidence type="ECO:0000256" key="6">
    <source>
        <dbReference type="ARBA" id="ARBA00023242"/>
    </source>
</evidence>
<keyword evidence="3" id="KW-0677">Repeat</keyword>
<dbReference type="SUPFAM" id="SSF57667">
    <property type="entry name" value="beta-beta-alpha zinc fingers"/>
    <property type="match status" value="3"/>
</dbReference>
<dbReference type="Gene3D" id="3.30.160.60">
    <property type="entry name" value="Classic Zinc Finger"/>
    <property type="match status" value="5"/>
</dbReference>
<keyword evidence="5" id="KW-0862">Zinc</keyword>
<dbReference type="PANTHER" id="PTHR23226">
    <property type="entry name" value="ZINC FINGER AND SCAN DOMAIN-CONTAINING"/>
    <property type="match status" value="1"/>
</dbReference>
<dbReference type="GeneTree" id="ENSGT01150000286934"/>
<feature type="region of interest" description="Disordered" evidence="8">
    <location>
        <begin position="1"/>
        <end position="20"/>
    </location>
</feature>
<proteinExistence type="predicted"/>
<dbReference type="PROSITE" id="PS50157">
    <property type="entry name" value="ZINC_FINGER_C2H2_2"/>
    <property type="match status" value="4"/>
</dbReference>
<evidence type="ECO:0000256" key="8">
    <source>
        <dbReference type="SAM" id="MobiDB-lite"/>
    </source>
</evidence>
<dbReference type="Proteomes" id="UP000001645">
    <property type="component" value="Unplaced"/>
</dbReference>
<dbReference type="Ensembl" id="ENSMGAT00000028903.1">
    <property type="protein sequence ID" value="ENSMGAP00000030075.1"/>
    <property type="gene ID" value="ENSMGAG00000021236.1"/>
</dbReference>
<dbReference type="GO" id="GO:0000981">
    <property type="term" value="F:DNA-binding transcription factor activity, RNA polymerase II-specific"/>
    <property type="evidence" value="ECO:0007669"/>
    <property type="project" value="TreeGrafter"/>
</dbReference>
<accession>A0A803YE78</accession>
<evidence type="ECO:0000313" key="10">
    <source>
        <dbReference type="Ensembl" id="ENSMGAP00000030075.1"/>
    </source>
</evidence>
<dbReference type="PANTHER" id="PTHR23226:SF192">
    <property type="entry name" value="ZINC FINGER PROTEIN 853"/>
    <property type="match status" value="1"/>
</dbReference>
<dbReference type="InterPro" id="IPR036236">
    <property type="entry name" value="Znf_C2H2_sf"/>
</dbReference>
<evidence type="ECO:0000256" key="7">
    <source>
        <dbReference type="PROSITE-ProRule" id="PRU00042"/>
    </source>
</evidence>
<dbReference type="SMART" id="SM00355">
    <property type="entry name" value="ZnF_C2H2"/>
    <property type="match status" value="4"/>
</dbReference>
<comment type="subcellular location">
    <subcellularLocation>
        <location evidence="1">Nucleus</location>
    </subcellularLocation>
</comment>
<dbReference type="FunFam" id="3.30.160.60:FF:000446">
    <property type="entry name" value="Zinc finger protein"/>
    <property type="match status" value="1"/>
</dbReference>
<dbReference type="FunFam" id="3.30.160.60:FF:000478">
    <property type="entry name" value="Zinc finger protein 133"/>
    <property type="match status" value="1"/>
</dbReference>
<dbReference type="GO" id="GO:0000978">
    <property type="term" value="F:RNA polymerase II cis-regulatory region sequence-specific DNA binding"/>
    <property type="evidence" value="ECO:0007669"/>
    <property type="project" value="TreeGrafter"/>
</dbReference>
<name>A0A803YE78_MELGA</name>
<organism evidence="10 11">
    <name type="scientific">Meleagris gallopavo</name>
    <name type="common">Wild turkey</name>
    <dbReference type="NCBI Taxonomy" id="9103"/>
    <lineage>
        <taxon>Eukaryota</taxon>
        <taxon>Metazoa</taxon>
        <taxon>Chordata</taxon>
        <taxon>Craniata</taxon>
        <taxon>Vertebrata</taxon>
        <taxon>Euteleostomi</taxon>
        <taxon>Archelosauria</taxon>
        <taxon>Archosauria</taxon>
        <taxon>Dinosauria</taxon>
        <taxon>Saurischia</taxon>
        <taxon>Theropoda</taxon>
        <taxon>Coelurosauria</taxon>
        <taxon>Aves</taxon>
        <taxon>Neognathae</taxon>
        <taxon>Galloanserae</taxon>
        <taxon>Galliformes</taxon>
        <taxon>Phasianidae</taxon>
        <taxon>Meleagridinae</taxon>
        <taxon>Meleagris</taxon>
    </lineage>
</organism>
<dbReference type="FunFam" id="3.30.160.60:FF:000848">
    <property type="entry name" value="Zinc finger protein 35"/>
    <property type="match status" value="1"/>
</dbReference>
<evidence type="ECO:0000256" key="1">
    <source>
        <dbReference type="ARBA" id="ARBA00004123"/>
    </source>
</evidence>
<feature type="domain" description="C2H2-type" evidence="9">
    <location>
        <begin position="68"/>
        <end position="95"/>
    </location>
</feature>
<keyword evidence="11" id="KW-1185">Reference proteome</keyword>
<evidence type="ECO:0000256" key="4">
    <source>
        <dbReference type="ARBA" id="ARBA00022771"/>
    </source>
</evidence>
<sequence length="295" mass="31564">MKVGKSGWSAQPRSRALGHPRALGPLEELLGLRGGRLRPTICGECGKGFSRSSDLVRHRITHTGEKPYTCGACGKGFSQNSNLVTHQRIHTGEKPYSCGACGKRFSESSALIQHQRTHTGEKPYCCGECGKRFSVSSNLIRHRRTHTDEKPYICVECGEGFRHKSHGEAALGMGSSAGHGPLICVPRMGTAGWVCGAGPGPPPRNPKSRRGERGMGHWKRERNGAVGTAAQTNKRCWSCTAWPGSCCRAVMGLRFAWGGSVGMDFPVLPVGEWGGSGNNTHMGWHTPAHGAGIAG</sequence>
<keyword evidence="6" id="KW-0539">Nucleus</keyword>
<dbReference type="AlphaFoldDB" id="A0A803YE78"/>
<keyword evidence="2" id="KW-0479">Metal-binding</keyword>
<dbReference type="InterPro" id="IPR013087">
    <property type="entry name" value="Znf_C2H2_type"/>
</dbReference>
<dbReference type="GO" id="GO:0008270">
    <property type="term" value="F:zinc ion binding"/>
    <property type="evidence" value="ECO:0007669"/>
    <property type="project" value="UniProtKB-KW"/>
</dbReference>
<dbReference type="PROSITE" id="PS00028">
    <property type="entry name" value="ZINC_FINGER_C2H2_1"/>
    <property type="match status" value="4"/>
</dbReference>
<evidence type="ECO:0000256" key="2">
    <source>
        <dbReference type="ARBA" id="ARBA00022723"/>
    </source>
</evidence>